<dbReference type="InterPro" id="IPR023562">
    <property type="entry name" value="ClpP/TepA"/>
</dbReference>
<reference evidence="10" key="1">
    <citation type="journal article" date="2021" name="Taxon">
        <title>Node ages, relationships, and phylogenomic incongruence in an ancient gymnosperm lineage -Phylogeny of Ephedra revisited.</title>
        <authorList>
            <person name="Rydin C."/>
            <person name="Blokzijl R."/>
            <person name="Thureborn O."/>
            <person name="Wikstroem N."/>
        </authorList>
    </citation>
    <scope>NUCLEOTIDE SEQUENCE</scope>
</reference>
<accession>A0A8F4TDP9</accession>
<dbReference type="InterPro" id="IPR033135">
    <property type="entry name" value="ClpP_His_AS"/>
</dbReference>
<evidence type="ECO:0000256" key="3">
    <source>
        <dbReference type="ARBA" id="ARBA00022670"/>
    </source>
</evidence>
<dbReference type="GO" id="GO:0051117">
    <property type="term" value="F:ATPase binding"/>
    <property type="evidence" value="ECO:0007669"/>
    <property type="project" value="TreeGrafter"/>
</dbReference>
<dbReference type="EMBL" id="MG594447">
    <property type="protein sequence ID" value="QXG15767.1"/>
    <property type="molecule type" value="Genomic_DNA"/>
</dbReference>
<comment type="similarity">
    <text evidence="1 8">Belongs to the peptidase S14 family.</text>
</comment>
<dbReference type="GO" id="GO:0004252">
    <property type="term" value="F:serine-type endopeptidase activity"/>
    <property type="evidence" value="ECO:0007669"/>
    <property type="project" value="UniProtKB-EC"/>
</dbReference>
<evidence type="ECO:0000256" key="1">
    <source>
        <dbReference type="ARBA" id="ARBA00007039"/>
    </source>
</evidence>
<sequence>MSRTRCIFLGQPVDEDIGSIFVGILLYLFIDDIRKGKSRQIFMYINSCGGAILPGLSIFDIMLQLRETIHTIGLGLVASTATLVLSAGTFGFRNTGPHSRIMIHQPRASLRDGPAWLFAKDAFFVQQLRKMIVQCYCLRTPQFEELIENALDKNTYMSPEEAVDFGLVDRVALPMWEPNKEEPPFEIPEEGNEGFGLIPNHVLEEARRARKIRSTKGAVQIDEQNLSLQFDE</sequence>
<evidence type="ECO:0000256" key="6">
    <source>
        <dbReference type="ARBA" id="ARBA00034021"/>
    </source>
</evidence>
<dbReference type="GO" id="GO:0009368">
    <property type="term" value="C:endopeptidase Clp complex"/>
    <property type="evidence" value="ECO:0007669"/>
    <property type="project" value="TreeGrafter"/>
</dbReference>
<feature type="transmembrane region" description="Helical" evidence="9">
    <location>
        <begin position="69"/>
        <end position="92"/>
    </location>
</feature>
<keyword evidence="9" id="KW-0812">Transmembrane</keyword>
<dbReference type="GO" id="GO:0006515">
    <property type="term" value="P:protein quality control for misfolded or incompletely synthesized proteins"/>
    <property type="evidence" value="ECO:0007669"/>
    <property type="project" value="TreeGrafter"/>
</dbReference>
<proteinExistence type="inferred from homology"/>
<dbReference type="Gene3D" id="3.90.226.10">
    <property type="entry name" value="2-enoyl-CoA Hydratase, Chain A, domain 1"/>
    <property type="match status" value="1"/>
</dbReference>
<dbReference type="SUPFAM" id="SSF52096">
    <property type="entry name" value="ClpP/crotonase"/>
    <property type="match status" value="1"/>
</dbReference>
<dbReference type="GO" id="GO:0009536">
    <property type="term" value="C:plastid"/>
    <property type="evidence" value="ECO:0007669"/>
    <property type="project" value="UniProtKB-ARBA"/>
</dbReference>
<keyword evidence="9" id="KW-0472">Membrane</keyword>
<organism evidence="10">
    <name type="scientific">Ephedra alata</name>
    <dbReference type="NCBI Taxonomy" id="302006"/>
    <lineage>
        <taxon>Eukaryota</taxon>
        <taxon>Viridiplantae</taxon>
        <taxon>Streptophyta</taxon>
        <taxon>Embryophyta</taxon>
        <taxon>Tracheophyta</taxon>
        <taxon>Spermatophyta</taxon>
        <taxon>Gnetopsida</taxon>
        <taxon>Gnetidae</taxon>
        <taxon>Ephedrales</taxon>
        <taxon>Ephedraceae</taxon>
        <taxon>Ephedra</taxon>
    </lineage>
</organism>
<feature type="active site" evidence="7">
    <location>
        <position position="104"/>
    </location>
</feature>
<keyword evidence="9" id="KW-1133">Transmembrane helix</keyword>
<evidence type="ECO:0000256" key="5">
    <source>
        <dbReference type="ARBA" id="ARBA00022825"/>
    </source>
</evidence>
<geneLocation type="chloroplast" evidence="10"/>
<dbReference type="GO" id="GO:0004176">
    <property type="term" value="F:ATP-dependent peptidase activity"/>
    <property type="evidence" value="ECO:0007669"/>
    <property type="project" value="InterPro"/>
</dbReference>
<dbReference type="GeneID" id="74544420"/>
<evidence type="ECO:0000313" key="10">
    <source>
        <dbReference type="EMBL" id="QXG15767.1"/>
    </source>
</evidence>
<dbReference type="PANTHER" id="PTHR10381:SF15">
    <property type="entry name" value="CHLOROPLASTIC ATP-DEPENDENT CLP PROTEASE PROTEOLYTIC SUBUNIT 1"/>
    <property type="match status" value="1"/>
</dbReference>
<dbReference type="RefSeq" id="YP_010451864.1">
    <property type="nucleotide sequence ID" value="NC_065600.1"/>
</dbReference>
<evidence type="ECO:0000256" key="7">
    <source>
        <dbReference type="PROSITE-ProRule" id="PRU10086"/>
    </source>
</evidence>
<keyword evidence="2 10" id="KW-0934">Plastid</keyword>
<comment type="catalytic activity">
    <reaction evidence="6 7">
        <text>Hydrolysis of proteins to small peptides in the presence of ATP and magnesium. alpha-casein is the usual test substrate. In the absence of ATP, only oligopeptides shorter than five residues are hydrolyzed (such as succinyl-Leu-Tyr-|-NHMec, and Leu-Tyr-Leu-|-Tyr-Trp, in which cleavage of the -Tyr-|-Leu- and -Tyr-|-Trp bonds also occurs).</text>
        <dbReference type="EC" id="3.4.21.92"/>
    </reaction>
</comment>
<dbReference type="Pfam" id="PF00574">
    <property type="entry name" value="CLP_protease"/>
    <property type="match status" value="1"/>
</dbReference>
<keyword evidence="5" id="KW-0720">Serine protease</keyword>
<protein>
    <recommendedName>
        <fullName evidence="8">ATP-dependent Clp protease proteolytic subunit</fullName>
    </recommendedName>
</protein>
<dbReference type="PROSITE" id="PS00382">
    <property type="entry name" value="CLP_PROTEASE_HIS"/>
    <property type="match status" value="1"/>
</dbReference>
<gene>
    <name evidence="10" type="primary">clpP</name>
</gene>
<keyword evidence="4" id="KW-0378">Hydrolase</keyword>
<feature type="transmembrane region" description="Helical" evidence="9">
    <location>
        <begin position="41"/>
        <end position="63"/>
    </location>
</feature>
<dbReference type="InterPro" id="IPR029045">
    <property type="entry name" value="ClpP/crotonase-like_dom_sf"/>
</dbReference>
<name>A0A8F4TDP9_9SPER</name>
<evidence type="ECO:0000256" key="4">
    <source>
        <dbReference type="ARBA" id="ARBA00022801"/>
    </source>
</evidence>
<dbReference type="CDD" id="cd07017">
    <property type="entry name" value="S14_ClpP_2"/>
    <property type="match status" value="1"/>
</dbReference>
<evidence type="ECO:0000256" key="8">
    <source>
        <dbReference type="RuleBase" id="RU003567"/>
    </source>
</evidence>
<keyword evidence="10" id="KW-0150">Chloroplast</keyword>
<keyword evidence="3 10" id="KW-0645">Protease</keyword>
<evidence type="ECO:0000256" key="2">
    <source>
        <dbReference type="ARBA" id="ARBA00022640"/>
    </source>
</evidence>
<evidence type="ECO:0000256" key="9">
    <source>
        <dbReference type="SAM" id="Phobius"/>
    </source>
</evidence>
<dbReference type="PRINTS" id="PR00127">
    <property type="entry name" value="CLPPROTEASEP"/>
</dbReference>
<dbReference type="AlphaFoldDB" id="A0A8F4TDP9"/>
<dbReference type="InterPro" id="IPR001907">
    <property type="entry name" value="ClpP"/>
</dbReference>
<dbReference type="PANTHER" id="PTHR10381">
    <property type="entry name" value="ATP-DEPENDENT CLP PROTEASE PROTEOLYTIC SUBUNIT"/>
    <property type="match status" value="1"/>
</dbReference>